<organism evidence="2 3">
    <name type="scientific">Saprolegnia diclina (strain VS20)</name>
    <dbReference type="NCBI Taxonomy" id="1156394"/>
    <lineage>
        <taxon>Eukaryota</taxon>
        <taxon>Sar</taxon>
        <taxon>Stramenopiles</taxon>
        <taxon>Oomycota</taxon>
        <taxon>Saprolegniomycetes</taxon>
        <taxon>Saprolegniales</taxon>
        <taxon>Saprolegniaceae</taxon>
        <taxon>Saprolegnia</taxon>
    </lineage>
</organism>
<feature type="region of interest" description="Disordered" evidence="1">
    <location>
        <begin position="156"/>
        <end position="176"/>
    </location>
</feature>
<dbReference type="AlphaFoldDB" id="T0QX81"/>
<dbReference type="Proteomes" id="UP000030762">
    <property type="component" value="Unassembled WGS sequence"/>
</dbReference>
<gene>
    <name evidence="2" type="ORF">SDRG_04361</name>
</gene>
<keyword evidence="3" id="KW-1185">Reference proteome</keyword>
<dbReference type="RefSeq" id="XP_008608257.1">
    <property type="nucleotide sequence ID" value="XM_008610035.1"/>
</dbReference>
<dbReference type="InParanoid" id="T0QX81"/>
<dbReference type="VEuPathDB" id="FungiDB:SDRG_04361"/>
<evidence type="ECO:0000256" key="1">
    <source>
        <dbReference type="SAM" id="MobiDB-lite"/>
    </source>
</evidence>
<accession>T0QX81</accession>
<feature type="compositionally biased region" description="Basic and acidic residues" evidence="1">
    <location>
        <begin position="199"/>
        <end position="216"/>
    </location>
</feature>
<reference evidence="2 3" key="1">
    <citation type="submission" date="2012-04" db="EMBL/GenBank/DDBJ databases">
        <title>The Genome Sequence of Saprolegnia declina VS20.</title>
        <authorList>
            <consortium name="The Broad Institute Genome Sequencing Platform"/>
            <person name="Russ C."/>
            <person name="Nusbaum C."/>
            <person name="Tyler B."/>
            <person name="van West P."/>
            <person name="Dieguez-Uribeondo J."/>
            <person name="de Bruijn I."/>
            <person name="Tripathy S."/>
            <person name="Jiang R."/>
            <person name="Young S.K."/>
            <person name="Zeng Q."/>
            <person name="Gargeya S."/>
            <person name="Fitzgerald M."/>
            <person name="Haas B."/>
            <person name="Abouelleil A."/>
            <person name="Alvarado L."/>
            <person name="Arachchi H.M."/>
            <person name="Berlin A."/>
            <person name="Chapman S.B."/>
            <person name="Goldberg J."/>
            <person name="Griggs A."/>
            <person name="Gujja S."/>
            <person name="Hansen M."/>
            <person name="Howarth C."/>
            <person name="Imamovic A."/>
            <person name="Larimer J."/>
            <person name="McCowen C."/>
            <person name="Montmayeur A."/>
            <person name="Murphy C."/>
            <person name="Neiman D."/>
            <person name="Pearson M."/>
            <person name="Priest M."/>
            <person name="Roberts A."/>
            <person name="Saif S."/>
            <person name="Shea T."/>
            <person name="Sisk P."/>
            <person name="Sykes S."/>
            <person name="Wortman J."/>
            <person name="Nusbaum C."/>
            <person name="Birren B."/>
        </authorList>
    </citation>
    <scope>NUCLEOTIDE SEQUENCE [LARGE SCALE GENOMIC DNA]</scope>
    <source>
        <strain evidence="2 3">VS20</strain>
    </source>
</reference>
<name>T0QX81_SAPDV</name>
<dbReference type="EMBL" id="JH767141">
    <property type="protein sequence ID" value="EQC38665.1"/>
    <property type="molecule type" value="Genomic_DNA"/>
</dbReference>
<protein>
    <submittedName>
        <fullName evidence="2">Uncharacterized protein</fullName>
    </submittedName>
</protein>
<proteinExistence type="predicted"/>
<feature type="compositionally biased region" description="Low complexity" evidence="1">
    <location>
        <begin position="229"/>
        <end position="238"/>
    </location>
</feature>
<evidence type="ECO:0000313" key="2">
    <source>
        <dbReference type="EMBL" id="EQC38665.1"/>
    </source>
</evidence>
<dbReference type="OrthoDB" id="79679at2759"/>
<feature type="region of interest" description="Disordered" evidence="1">
    <location>
        <begin position="196"/>
        <end position="267"/>
    </location>
</feature>
<dbReference type="GeneID" id="19945088"/>
<feature type="region of interest" description="Disordered" evidence="1">
    <location>
        <begin position="300"/>
        <end position="330"/>
    </location>
</feature>
<sequence>MTTFNVRKGKWHFTCEVLEDALSAEAKANIETVYDLLSQDVFVTKRVSLQELRAIIDSSCSKVPEFYVSFANSGSFAHFNQFSTHFSSRSRAGVATISPDYWFILIPEGHLLKCMIAPRFNSPPTPETKAPPAAIEPIVPVSQLGLPEPEPLPVVDTTPAIATPTPAPKPKPMPIQDLTPNVLDAMLGLQQLHALSMKAPDEPRQKDSPARKETKPRSLPQTSSPPERLSCPLELLPCHPEPLPPSLAEATSEAVTPENTTQPALHVPEAVPQIPTSAPRTTPLAQSALEAPVVPSVLETPQRHVDKPMAASDNRPTDPRQNKRRRISTDALPPSVVAVADALSPSVVAVADALPPTESSPIKLMPPAVDVRVASTKPPSPVKKPVADYTELLRVHKCFHAMQYLVHGQRVESTKPRRSRHDRD</sequence>
<feature type="compositionally biased region" description="Polar residues" evidence="1">
    <location>
        <begin position="253"/>
        <end position="263"/>
    </location>
</feature>
<evidence type="ECO:0000313" key="3">
    <source>
        <dbReference type="Proteomes" id="UP000030762"/>
    </source>
</evidence>